<evidence type="ECO:0000313" key="2">
    <source>
        <dbReference type="EMBL" id="GLS20222.1"/>
    </source>
</evidence>
<name>A0ABQ6CIP8_9HYPH</name>
<sequence length="279" mass="29507">MKPPLKPFTVEVKRSRSTTSVAKPISSEPPVLIEAQPASAPIPPSHARQLAEQMFATLTTSSSAAPETKMTAESAFRAVVPPGPSVKGPEAESVAEKVLRATAPPPAPVHEPGANPSATKLLLLNGVVPAKLREPHGEKVPTSPVAESVFWTAAQAAVTMEASDAEPAPNPSPTQLPSVEEAVPARPRNPHAGKVRTEPALVNKVVKSKVPTAGKLAAPSAPAWPQHNPPLKVPEVKFAEAKLTQAGPASPAAEAQLQGRQNWSWSPGERWKRRLRYLR</sequence>
<evidence type="ECO:0000256" key="1">
    <source>
        <dbReference type="SAM" id="MobiDB-lite"/>
    </source>
</evidence>
<keyword evidence="3" id="KW-1185">Reference proteome</keyword>
<proteinExistence type="predicted"/>
<reference evidence="3" key="1">
    <citation type="journal article" date="2019" name="Int. J. Syst. Evol. Microbiol.">
        <title>The Global Catalogue of Microorganisms (GCM) 10K type strain sequencing project: providing services to taxonomists for standard genome sequencing and annotation.</title>
        <authorList>
            <consortium name="The Broad Institute Genomics Platform"/>
            <consortium name="The Broad Institute Genome Sequencing Center for Infectious Disease"/>
            <person name="Wu L."/>
            <person name="Ma J."/>
        </authorList>
    </citation>
    <scope>NUCLEOTIDE SEQUENCE [LARGE SCALE GENOMIC DNA]</scope>
    <source>
        <strain evidence="3">NBRC 101365</strain>
    </source>
</reference>
<feature type="region of interest" description="Disordered" evidence="1">
    <location>
        <begin position="1"/>
        <end position="30"/>
    </location>
</feature>
<organism evidence="2 3">
    <name type="scientific">Labrys miyagiensis</name>
    <dbReference type="NCBI Taxonomy" id="346912"/>
    <lineage>
        <taxon>Bacteria</taxon>
        <taxon>Pseudomonadati</taxon>
        <taxon>Pseudomonadota</taxon>
        <taxon>Alphaproteobacteria</taxon>
        <taxon>Hyphomicrobiales</taxon>
        <taxon>Xanthobacteraceae</taxon>
        <taxon>Labrys</taxon>
    </lineage>
</organism>
<comment type="caution">
    <text evidence="2">The sequence shown here is derived from an EMBL/GenBank/DDBJ whole genome shotgun (WGS) entry which is preliminary data.</text>
</comment>
<gene>
    <name evidence="2" type="ORF">GCM10007874_32390</name>
</gene>
<accession>A0ABQ6CIP8</accession>
<dbReference type="Proteomes" id="UP001156882">
    <property type="component" value="Unassembled WGS sequence"/>
</dbReference>
<evidence type="ECO:0000313" key="3">
    <source>
        <dbReference type="Proteomes" id="UP001156882"/>
    </source>
</evidence>
<dbReference type="EMBL" id="BSPC01000027">
    <property type="protein sequence ID" value="GLS20222.1"/>
    <property type="molecule type" value="Genomic_DNA"/>
</dbReference>
<feature type="region of interest" description="Disordered" evidence="1">
    <location>
        <begin position="160"/>
        <end position="266"/>
    </location>
</feature>
<protein>
    <submittedName>
        <fullName evidence="2">Uncharacterized protein</fullName>
    </submittedName>
</protein>